<dbReference type="InterPro" id="IPR036365">
    <property type="entry name" value="PGBD-like_sf"/>
</dbReference>
<accession>A0A2W5TIJ0</accession>
<dbReference type="InterPro" id="IPR036366">
    <property type="entry name" value="PGBDSf"/>
</dbReference>
<dbReference type="SUPFAM" id="SSF47090">
    <property type="entry name" value="PGBD-like"/>
    <property type="match status" value="1"/>
</dbReference>
<gene>
    <name evidence="2" type="ORF">DI536_07800</name>
</gene>
<proteinExistence type="predicted"/>
<name>A0A2W5TIJ0_9BACT</name>
<dbReference type="EMBL" id="QFQP01000005">
    <property type="protein sequence ID" value="PZR15350.1"/>
    <property type="molecule type" value="Genomic_DNA"/>
</dbReference>
<dbReference type="InterPro" id="IPR002477">
    <property type="entry name" value="Peptidoglycan-bd-like"/>
</dbReference>
<comment type="caution">
    <text evidence="2">The sequence shown here is derived from an EMBL/GenBank/DDBJ whole genome shotgun (WGS) entry which is preliminary data.</text>
</comment>
<dbReference type="Proteomes" id="UP000249061">
    <property type="component" value="Unassembled WGS sequence"/>
</dbReference>
<protein>
    <recommendedName>
        <fullName evidence="1">Peptidoglycan binding-like domain-containing protein</fullName>
    </recommendedName>
</protein>
<dbReference type="Gene3D" id="1.10.101.10">
    <property type="entry name" value="PGBD-like superfamily/PGBD"/>
    <property type="match status" value="1"/>
</dbReference>
<dbReference type="AlphaFoldDB" id="A0A2W5TIJ0"/>
<sequence length="426" mass="47521">MRMAAGTGVAIVERHRRQRRHTAITMRDEQHLGLRLDEADLEHLGPFSPGERRTGVHARRGFDTRARSLIRRLERGTRAARRHVVAALTPRFTEEHRMRLNTVDVAPFDTSSDEQPINRGDKGEHVTRAQESLMRAGYSLPRWGADGQFGRETAAALAAFQRKQGLASTGRFDAATLKALESAGSPSPDYAALFADGVLRGTIAIGYDEVGSHEPEMARTRRGLAERGYVDVTADQRQQLGLPDDGRFLTREVEQGIIVLELITPETPNAKERFSTALQRDEVIMYGGHGRYGSGPDFDDIHSTKGNFVIGQPLEAGHVTLGANDLEKTKLPAHYQLMFFDGCNTFRYFDDLRSKTPGKTTKNLDVVGSSTELYWNVTAKNLLSMLDSVTDQQTLHDLNQRLDVINREGPADDTRYFRGDGFDDNQ</sequence>
<evidence type="ECO:0000313" key="2">
    <source>
        <dbReference type="EMBL" id="PZR15350.1"/>
    </source>
</evidence>
<feature type="domain" description="Peptidoglycan binding-like" evidence="1">
    <location>
        <begin position="123"/>
        <end position="180"/>
    </location>
</feature>
<dbReference type="Pfam" id="PF01471">
    <property type="entry name" value="PG_binding_1"/>
    <property type="match status" value="1"/>
</dbReference>
<organism evidence="2 3">
    <name type="scientific">Archangium gephyra</name>
    <dbReference type="NCBI Taxonomy" id="48"/>
    <lineage>
        <taxon>Bacteria</taxon>
        <taxon>Pseudomonadati</taxon>
        <taxon>Myxococcota</taxon>
        <taxon>Myxococcia</taxon>
        <taxon>Myxococcales</taxon>
        <taxon>Cystobacterineae</taxon>
        <taxon>Archangiaceae</taxon>
        <taxon>Archangium</taxon>
    </lineage>
</organism>
<reference evidence="2 3" key="1">
    <citation type="submission" date="2017-08" db="EMBL/GenBank/DDBJ databases">
        <title>Infants hospitalized years apart are colonized by the same room-sourced microbial strains.</title>
        <authorList>
            <person name="Brooks B."/>
            <person name="Olm M.R."/>
            <person name="Firek B.A."/>
            <person name="Baker R."/>
            <person name="Thomas B.C."/>
            <person name="Morowitz M.J."/>
            <person name="Banfield J.F."/>
        </authorList>
    </citation>
    <scope>NUCLEOTIDE SEQUENCE [LARGE SCALE GENOMIC DNA]</scope>
    <source>
        <strain evidence="2">S2_003_000_R2_14</strain>
    </source>
</reference>
<evidence type="ECO:0000313" key="3">
    <source>
        <dbReference type="Proteomes" id="UP000249061"/>
    </source>
</evidence>
<evidence type="ECO:0000259" key="1">
    <source>
        <dbReference type="Pfam" id="PF01471"/>
    </source>
</evidence>